<feature type="transmembrane region" description="Helical" evidence="1">
    <location>
        <begin position="65"/>
        <end position="83"/>
    </location>
</feature>
<evidence type="ECO:0000313" key="2">
    <source>
        <dbReference type="EMBL" id="MCD7109428.1"/>
    </source>
</evidence>
<dbReference type="Proteomes" id="UP001139089">
    <property type="component" value="Unassembled WGS sequence"/>
</dbReference>
<feature type="transmembrane region" description="Helical" evidence="1">
    <location>
        <begin position="158"/>
        <end position="179"/>
    </location>
</feature>
<gene>
    <name evidence="2" type="ORF">LRX75_10265</name>
</gene>
<dbReference type="Pfam" id="PF06532">
    <property type="entry name" value="NrsF"/>
    <property type="match status" value="1"/>
</dbReference>
<keyword evidence="1" id="KW-0812">Transmembrane</keyword>
<dbReference type="EMBL" id="JAJOZR010000006">
    <property type="protein sequence ID" value="MCD7109428.1"/>
    <property type="molecule type" value="Genomic_DNA"/>
</dbReference>
<evidence type="ECO:0000313" key="3">
    <source>
        <dbReference type="Proteomes" id="UP001139089"/>
    </source>
</evidence>
<organism evidence="2 3">
    <name type="scientific">Rhizobium quercicola</name>
    <dbReference type="NCBI Taxonomy" id="2901226"/>
    <lineage>
        <taxon>Bacteria</taxon>
        <taxon>Pseudomonadati</taxon>
        <taxon>Pseudomonadota</taxon>
        <taxon>Alphaproteobacteria</taxon>
        <taxon>Hyphomicrobiales</taxon>
        <taxon>Rhizobiaceae</taxon>
        <taxon>Rhizobium/Agrobacterium group</taxon>
        <taxon>Rhizobium</taxon>
    </lineage>
</organism>
<feature type="transmembrane region" description="Helical" evidence="1">
    <location>
        <begin position="90"/>
        <end position="111"/>
    </location>
</feature>
<feature type="transmembrane region" description="Helical" evidence="1">
    <location>
        <begin position="21"/>
        <end position="45"/>
    </location>
</feature>
<reference evidence="2" key="1">
    <citation type="submission" date="2021-12" db="EMBL/GenBank/DDBJ databases">
        <authorList>
            <person name="Li Y."/>
        </authorList>
    </citation>
    <scope>NUCLEOTIDE SEQUENCE</scope>
    <source>
        <strain evidence="2">DKSPLA3</strain>
    </source>
</reference>
<evidence type="ECO:0000256" key="1">
    <source>
        <dbReference type="SAM" id="Phobius"/>
    </source>
</evidence>
<keyword evidence="1" id="KW-0472">Membrane</keyword>
<accession>A0A9X1NU93</accession>
<protein>
    <submittedName>
        <fullName evidence="2">DUF1109 domain-containing protein</fullName>
    </submittedName>
</protein>
<dbReference type="RefSeq" id="WP_231814055.1">
    <property type="nucleotide sequence ID" value="NZ_JAJOZR010000006.1"/>
</dbReference>
<proteinExistence type="predicted"/>
<keyword evidence="3" id="KW-1185">Reference proteome</keyword>
<sequence length="215" mass="22758">MTKTNDLIEDLVRDLRPVRRHALASLLARALLPGMALSASFVLFGHGLRPDLGAALSVPAFWVKSAYPLLLALIGLGALLVVARPGGRPLGSVLEVAIVYALLVALAVLQLRQAASPEESRRLVMGVSALYCPLIILATGAPLMAATFWFLRRSAPTAPTLAGTLAGLAAGALGAWTYSWGCIENGLPFVALWYTLGIGLCTALGGLMGRFWLRW</sequence>
<dbReference type="InterPro" id="IPR009495">
    <property type="entry name" value="NrsF"/>
</dbReference>
<keyword evidence="1" id="KW-1133">Transmembrane helix</keyword>
<feature type="transmembrane region" description="Helical" evidence="1">
    <location>
        <begin position="191"/>
        <end position="213"/>
    </location>
</feature>
<feature type="transmembrane region" description="Helical" evidence="1">
    <location>
        <begin position="123"/>
        <end position="151"/>
    </location>
</feature>
<comment type="caution">
    <text evidence="2">The sequence shown here is derived from an EMBL/GenBank/DDBJ whole genome shotgun (WGS) entry which is preliminary data.</text>
</comment>
<name>A0A9X1NU93_9HYPH</name>
<dbReference type="AlphaFoldDB" id="A0A9X1NU93"/>